<dbReference type="InterPro" id="IPR049401">
    <property type="entry name" value="DZF_dom_N"/>
</dbReference>
<dbReference type="Gene3D" id="3.30.460.10">
    <property type="entry name" value="Beta Polymerase, domain 2"/>
    <property type="match status" value="1"/>
</dbReference>
<keyword evidence="8" id="KW-0687">Ribonucleoprotein</keyword>
<dbReference type="SUPFAM" id="SSF54999">
    <property type="entry name" value="Ribosomal protein S10"/>
    <property type="match status" value="1"/>
</dbReference>
<dbReference type="AlphaFoldDB" id="A0A182XBC7"/>
<dbReference type="SMART" id="SM01403">
    <property type="entry name" value="Ribosomal_S10"/>
    <property type="match status" value="1"/>
</dbReference>
<dbReference type="GO" id="GO:0005840">
    <property type="term" value="C:ribosome"/>
    <property type="evidence" value="ECO:0007669"/>
    <property type="project" value="UniProtKB-KW"/>
</dbReference>
<dbReference type="Pfam" id="PF20965">
    <property type="entry name" value="DZF_C"/>
    <property type="match status" value="1"/>
</dbReference>
<accession>A0A182XBC7</accession>
<dbReference type="Gene3D" id="3.30.70.600">
    <property type="entry name" value="Ribosomal protein S10 domain"/>
    <property type="match status" value="1"/>
</dbReference>
<dbReference type="GO" id="GO:0003725">
    <property type="term" value="F:double-stranded RNA binding"/>
    <property type="evidence" value="ECO:0007669"/>
    <property type="project" value="TreeGrafter"/>
</dbReference>
<feature type="compositionally biased region" description="Acidic residues" evidence="9">
    <location>
        <begin position="550"/>
        <end position="568"/>
    </location>
</feature>
<dbReference type="Pfam" id="PF00338">
    <property type="entry name" value="Ribosomal_S10"/>
    <property type="match status" value="1"/>
</dbReference>
<evidence type="ECO:0000256" key="7">
    <source>
        <dbReference type="ARBA" id="ARBA00023242"/>
    </source>
</evidence>
<dbReference type="VEuPathDB" id="VectorBase:AQUA007124"/>
<dbReference type="PROSITE" id="PS50152">
    <property type="entry name" value="25A_SYNTH_3"/>
    <property type="match status" value="1"/>
</dbReference>
<evidence type="ECO:0000256" key="9">
    <source>
        <dbReference type="SAM" id="MobiDB-lite"/>
    </source>
</evidence>
<dbReference type="InterPro" id="IPR027486">
    <property type="entry name" value="Ribosomal_uS10_dom"/>
</dbReference>
<keyword evidence="12" id="KW-1185">Reference proteome</keyword>
<dbReference type="PANTHER" id="PTHR46447:SF1">
    <property type="entry name" value="INTERLEUKIN ENHANCER-BINDING FACTOR 2"/>
    <property type="match status" value="1"/>
</dbReference>
<evidence type="ECO:0000256" key="2">
    <source>
        <dbReference type="ARBA" id="ARBA00022980"/>
    </source>
</evidence>
<evidence type="ECO:0000256" key="5">
    <source>
        <dbReference type="ARBA" id="ARBA00023159"/>
    </source>
</evidence>
<dbReference type="STRING" id="34691.A0A182XBC7"/>
<keyword evidence="2" id="KW-0689">Ribosomal protein</keyword>
<keyword evidence="3" id="KW-0805">Transcription regulation</keyword>
<keyword evidence="4" id="KW-0238">DNA-binding</keyword>
<dbReference type="PROSITE" id="PS51703">
    <property type="entry name" value="DZF"/>
    <property type="match status" value="1"/>
</dbReference>
<organism evidence="11 12">
    <name type="scientific">Anopheles quadriannulatus</name>
    <name type="common">Mosquito</name>
    <dbReference type="NCBI Taxonomy" id="34691"/>
    <lineage>
        <taxon>Eukaryota</taxon>
        <taxon>Metazoa</taxon>
        <taxon>Ecdysozoa</taxon>
        <taxon>Arthropoda</taxon>
        <taxon>Hexapoda</taxon>
        <taxon>Insecta</taxon>
        <taxon>Pterygota</taxon>
        <taxon>Neoptera</taxon>
        <taxon>Endopterygota</taxon>
        <taxon>Diptera</taxon>
        <taxon>Nematocera</taxon>
        <taxon>Culicoidea</taxon>
        <taxon>Culicidae</taxon>
        <taxon>Anophelinae</taxon>
        <taxon>Anopheles</taxon>
    </lineage>
</organism>
<evidence type="ECO:0000256" key="4">
    <source>
        <dbReference type="ARBA" id="ARBA00023125"/>
    </source>
</evidence>
<dbReference type="Proteomes" id="UP000076407">
    <property type="component" value="Unassembled WGS sequence"/>
</dbReference>
<feature type="domain" description="DZF" evidence="10">
    <location>
        <begin position="200"/>
        <end position="553"/>
    </location>
</feature>
<dbReference type="InterPro" id="IPR052134">
    <property type="entry name" value="ILF2"/>
</dbReference>
<dbReference type="EnsemblMetazoa" id="AQUA007124-RA">
    <property type="protein sequence ID" value="AQUA007124-PA"/>
    <property type="gene ID" value="AQUA007124"/>
</dbReference>
<keyword evidence="6" id="KW-0804">Transcription</keyword>
<dbReference type="GO" id="GO:0003677">
    <property type="term" value="F:DNA binding"/>
    <property type="evidence" value="ECO:0007669"/>
    <property type="project" value="UniProtKB-KW"/>
</dbReference>
<evidence type="ECO:0000256" key="8">
    <source>
        <dbReference type="ARBA" id="ARBA00023274"/>
    </source>
</evidence>
<protein>
    <recommendedName>
        <fullName evidence="10">DZF domain-containing protein</fullName>
    </recommendedName>
</protein>
<evidence type="ECO:0000256" key="3">
    <source>
        <dbReference type="ARBA" id="ARBA00023015"/>
    </source>
</evidence>
<dbReference type="PANTHER" id="PTHR46447">
    <property type="entry name" value="INTERLEUKIN ENHANCER-BINDING FACTOR"/>
    <property type="match status" value="1"/>
</dbReference>
<proteinExistence type="predicted"/>
<evidence type="ECO:0000256" key="6">
    <source>
        <dbReference type="ARBA" id="ARBA00023163"/>
    </source>
</evidence>
<evidence type="ECO:0000259" key="10">
    <source>
        <dbReference type="PROSITE" id="PS51703"/>
    </source>
</evidence>
<dbReference type="SMART" id="SM00572">
    <property type="entry name" value="DZF"/>
    <property type="match status" value="1"/>
</dbReference>
<comment type="subcellular location">
    <subcellularLocation>
        <location evidence="1">Nucleus</location>
    </subcellularLocation>
</comment>
<dbReference type="SUPFAM" id="SSF81301">
    <property type="entry name" value="Nucleotidyltransferase"/>
    <property type="match status" value="1"/>
</dbReference>
<sequence>MLKWFNITRSLTPLAPRPVRWYSDAVVASTSQTAVDQPPPVGVPDKLYSRVELQMKGIDPEVMKSYALYAKTAAEHLDIEVGKHWTLRKAVKDRLTLLKSVHIYKKHRVQYEVRNYYRFMHFHKLTGSTLDTFLEYIERNLPEGIALKVTKVELQELPEHLRNKRSANTTMVRPGMMRGGGRGGMGMGMRVRGAPFMNKKTFLPRHPFDLTLAEMAFPRVQPAQDDSVLTNALLKRSQDLTPAAAEQTAISNLVSKVQAVLDNIVIAPGDFTKCQLEEVRQVGSFKKGTMMAGSNVADIVIILKSLPTRDCAETLGKKVEEDLEKSMKTEVVPTAEALSLSFSEKGFEISNSLAKVRCLIATLPQNMRKLETEKHLDFKIIQSHLAAIRHTRWFEENAHHSTIKVLIRILKDLARRFDGFKPLNPWICDLLAHSAIMNNPSRQALPVNVAFRRVFQLLASGLFVPGSAGITDPCEVGHFRVHTSMTLVQQDECCMTAQTLVRVLAHGGYKHILGFVENTTVANEMSVWDGVVVSPMEPAYEKPSEKKDGEEDDMECVEGETISEEPIE</sequence>
<keyword evidence="5" id="KW-0010">Activator</keyword>
<evidence type="ECO:0000313" key="11">
    <source>
        <dbReference type="EnsemblMetazoa" id="AQUA007124-PA"/>
    </source>
</evidence>
<keyword evidence="7" id="KW-0539">Nucleus</keyword>
<dbReference type="InterPro" id="IPR006561">
    <property type="entry name" value="DZF_dom"/>
</dbReference>
<dbReference type="InterPro" id="IPR049402">
    <property type="entry name" value="DZF_dom_C"/>
</dbReference>
<feature type="region of interest" description="Disordered" evidence="9">
    <location>
        <begin position="538"/>
        <end position="568"/>
    </location>
</feature>
<dbReference type="Pfam" id="PF07528">
    <property type="entry name" value="DZF_N"/>
    <property type="match status" value="1"/>
</dbReference>
<name>A0A182XBC7_ANOQN</name>
<feature type="compositionally biased region" description="Basic and acidic residues" evidence="9">
    <location>
        <begin position="539"/>
        <end position="549"/>
    </location>
</feature>
<evidence type="ECO:0000313" key="12">
    <source>
        <dbReference type="Proteomes" id="UP000076407"/>
    </source>
</evidence>
<dbReference type="GO" id="GO:0071013">
    <property type="term" value="C:catalytic step 2 spliceosome"/>
    <property type="evidence" value="ECO:0007669"/>
    <property type="project" value="TreeGrafter"/>
</dbReference>
<dbReference type="InterPro" id="IPR036838">
    <property type="entry name" value="Ribosomal_uS10_dom_sf"/>
</dbReference>
<dbReference type="InterPro" id="IPR043519">
    <property type="entry name" value="NT_sf"/>
</dbReference>
<dbReference type="FunFam" id="3.30.460.10:FF:000058">
    <property type="entry name" value="Interleukin enhancer-binding factor 2"/>
    <property type="match status" value="1"/>
</dbReference>
<reference evidence="11" key="1">
    <citation type="submission" date="2020-05" db="UniProtKB">
        <authorList>
            <consortium name="EnsemblMetazoa"/>
        </authorList>
    </citation>
    <scope>IDENTIFICATION</scope>
    <source>
        <strain evidence="11">SANGQUA</strain>
    </source>
</reference>
<evidence type="ECO:0000256" key="1">
    <source>
        <dbReference type="ARBA" id="ARBA00004123"/>
    </source>
</evidence>
<dbReference type="Gene3D" id="1.10.1410.40">
    <property type="match status" value="1"/>
</dbReference>
<dbReference type="GO" id="GO:0045893">
    <property type="term" value="P:positive regulation of DNA-templated transcription"/>
    <property type="evidence" value="ECO:0007669"/>
    <property type="project" value="TreeGrafter"/>
</dbReference>